<name>I0GTF3_SELRL</name>
<dbReference type="InterPro" id="IPR025272">
    <property type="entry name" value="SocA_Panacea"/>
</dbReference>
<dbReference type="RefSeq" id="WP_014425462.1">
    <property type="nucleotide sequence ID" value="NC_017068.1"/>
</dbReference>
<reference evidence="2 3" key="1">
    <citation type="submission" date="2011-10" db="EMBL/GenBank/DDBJ databases">
        <title>Whole genome sequence of Selenomonas ruminantium subsp. lactilytica TAM6421.</title>
        <authorList>
            <person name="Oguchi A."/>
            <person name="Ankai A."/>
            <person name="Kaneko J."/>
            <person name="Yamada-Narita S."/>
            <person name="Fukui S."/>
            <person name="Takahashi M."/>
            <person name="Onodera T."/>
            <person name="Kojima S."/>
            <person name="Fushimi T."/>
            <person name="Abe N."/>
            <person name="Kamio Y."/>
            <person name="Yamazaki S."/>
            <person name="Fujita N."/>
        </authorList>
    </citation>
    <scope>NUCLEOTIDE SEQUENCE [LARGE SCALE GENOMIC DNA]</scope>
    <source>
        <strain evidence="3">NBRC 103574 / TAM6421</strain>
    </source>
</reference>
<dbReference type="SUPFAM" id="SSF47413">
    <property type="entry name" value="lambda repressor-like DNA-binding domains"/>
    <property type="match status" value="1"/>
</dbReference>
<dbReference type="InterPro" id="IPR010982">
    <property type="entry name" value="Lambda_DNA-bd_dom_sf"/>
</dbReference>
<dbReference type="InterPro" id="IPR032758">
    <property type="entry name" value="MqsA/HigA-2"/>
</dbReference>
<dbReference type="PROSITE" id="PS50943">
    <property type="entry name" value="HTH_CROC1"/>
    <property type="match status" value="1"/>
</dbReference>
<dbReference type="HOGENOM" id="CLU_069064_0_0_9"/>
<dbReference type="InterPro" id="IPR022452">
    <property type="entry name" value="MqsA"/>
</dbReference>
<dbReference type="OrthoDB" id="3213544at2"/>
<dbReference type="NCBIfam" id="TIGR03830">
    <property type="entry name" value="CxxCG_CxxCG_HTH"/>
    <property type="match status" value="1"/>
</dbReference>
<dbReference type="EMBL" id="AP012292">
    <property type="protein sequence ID" value="BAL84040.1"/>
    <property type="molecule type" value="Genomic_DNA"/>
</dbReference>
<feature type="domain" description="HTH cro/C1-type" evidence="1">
    <location>
        <begin position="74"/>
        <end position="105"/>
    </location>
</feature>
<dbReference type="Pfam" id="PF13274">
    <property type="entry name" value="SocA_Panacea"/>
    <property type="match status" value="1"/>
</dbReference>
<evidence type="ECO:0000313" key="3">
    <source>
        <dbReference type="Proteomes" id="UP000007887"/>
    </source>
</evidence>
<accession>I0GTF3</accession>
<dbReference type="Proteomes" id="UP000007887">
    <property type="component" value="Chromosome"/>
</dbReference>
<evidence type="ECO:0000259" key="1">
    <source>
        <dbReference type="PROSITE" id="PS50943"/>
    </source>
</evidence>
<dbReference type="Gene3D" id="1.10.260.40">
    <property type="entry name" value="lambda repressor-like DNA-binding domains"/>
    <property type="match status" value="1"/>
</dbReference>
<organism evidence="2 3">
    <name type="scientific">Selenomonas ruminantium subsp. lactilytica (strain NBRC 103574 / TAM6421)</name>
    <dbReference type="NCBI Taxonomy" id="927704"/>
    <lineage>
        <taxon>Bacteria</taxon>
        <taxon>Bacillati</taxon>
        <taxon>Bacillota</taxon>
        <taxon>Negativicutes</taxon>
        <taxon>Selenomonadales</taxon>
        <taxon>Selenomonadaceae</taxon>
        <taxon>Selenomonas</taxon>
    </lineage>
</organism>
<dbReference type="CDD" id="cd00093">
    <property type="entry name" value="HTH_XRE"/>
    <property type="match status" value="1"/>
</dbReference>
<dbReference type="eggNOG" id="COG3620">
    <property type="taxonomic scope" value="Bacteria"/>
</dbReference>
<dbReference type="InterPro" id="IPR001387">
    <property type="entry name" value="Cro/C1-type_HTH"/>
</dbReference>
<dbReference type="KEGG" id="sri:SELR_23320"/>
<dbReference type="Pfam" id="PF15731">
    <property type="entry name" value="MqsA_antitoxin"/>
    <property type="match status" value="1"/>
</dbReference>
<protein>
    <submittedName>
        <fullName evidence="2">Putative Xre family transcriptional regulator</fullName>
    </submittedName>
</protein>
<dbReference type="GO" id="GO:0003677">
    <property type="term" value="F:DNA binding"/>
    <property type="evidence" value="ECO:0007669"/>
    <property type="project" value="InterPro"/>
</dbReference>
<dbReference type="AlphaFoldDB" id="I0GTF3"/>
<proteinExistence type="predicted"/>
<evidence type="ECO:0000313" key="2">
    <source>
        <dbReference type="EMBL" id="BAL84040.1"/>
    </source>
</evidence>
<sequence length="332" mass="38701">MCNVSKRCPHNDTYIVNKDETYDVKGEPVAVEAKVRVCRKCNEEIFDMKLDTESLRQAYQKYKKAHGLLLAEDIMRIRNKYKLSQRTFAKLIGCTQATLVRYEKGTIQNDTHNRLIILMENPENLRETYRKIQDDFSESECRKIELALAQNRNKVAPYYKIFQDKEKGNPTEYSGFQKFNFQKLKNMIIYYAQNQKKLYKTKLMKLLWYTDALNFFRSTKSISGLTYIHLNYGPVPEDRNELLGLLEKMSVIRIEEDTGSPYGGECIESDVQFDASLFSEKELEVLQDVNKKFDSFTSKDLVNLSHGEEAYTKTSQLEKMSFVHALNLKGIA</sequence>
<gene>
    <name evidence="2" type="ordered locus">SELR_23320</name>
</gene>
<dbReference type="PATRIC" id="fig|927704.6.peg.2414"/>